<dbReference type="EMBL" id="KB008044">
    <property type="protein sequence ID" value="ELR14749.1"/>
    <property type="molecule type" value="Genomic_DNA"/>
</dbReference>
<dbReference type="KEGG" id="acan:ACA1_390960"/>
<name>L8GNV4_ACACF</name>
<evidence type="ECO:0000256" key="1">
    <source>
        <dbReference type="SAM" id="MobiDB-lite"/>
    </source>
</evidence>
<feature type="compositionally biased region" description="Low complexity" evidence="1">
    <location>
        <begin position="253"/>
        <end position="299"/>
    </location>
</feature>
<feature type="compositionally biased region" description="Basic and acidic residues" evidence="1">
    <location>
        <begin position="450"/>
        <end position="481"/>
    </location>
</feature>
<feature type="chain" id="PRO_5003990486" evidence="2">
    <location>
        <begin position="18"/>
        <end position="511"/>
    </location>
</feature>
<feature type="compositionally biased region" description="Low complexity" evidence="1">
    <location>
        <begin position="166"/>
        <end position="183"/>
    </location>
</feature>
<dbReference type="RefSeq" id="XP_004336762.1">
    <property type="nucleotide sequence ID" value="XM_004336714.1"/>
</dbReference>
<dbReference type="GeneID" id="14915383"/>
<feature type="compositionally biased region" description="Low complexity" evidence="1">
    <location>
        <begin position="351"/>
        <end position="371"/>
    </location>
</feature>
<feature type="signal peptide" evidence="2">
    <location>
        <begin position="1"/>
        <end position="17"/>
    </location>
</feature>
<proteinExistence type="predicted"/>
<protein>
    <submittedName>
        <fullName evidence="3">Uncharacterized protein</fullName>
    </submittedName>
</protein>
<keyword evidence="2" id="KW-0732">Signal</keyword>
<reference evidence="3 4" key="1">
    <citation type="journal article" date="2013" name="Genome Biol.">
        <title>Genome of Acanthamoeba castellanii highlights extensive lateral gene transfer and early evolution of tyrosine kinase signaling.</title>
        <authorList>
            <person name="Clarke M."/>
            <person name="Lohan A.J."/>
            <person name="Liu B."/>
            <person name="Lagkouvardos I."/>
            <person name="Roy S."/>
            <person name="Zafar N."/>
            <person name="Bertelli C."/>
            <person name="Schilde C."/>
            <person name="Kianianmomeni A."/>
            <person name="Burglin T.R."/>
            <person name="Frech C."/>
            <person name="Turcotte B."/>
            <person name="Kopec K.O."/>
            <person name="Synnott J.M."/>
            <person name="Choo C."/>
            <person name="Paponov I."/>
            <person name="Finkler A."/>
            <person name="Soon Heng Tan C."/>
            <person name="Hutchins A.P."/>
            <person name="Weinmeier T."/>
            <person name="Rattei T."/>
            <person name="Chu J.S."/>
            <person name="Gimenez G."/>
            <person name="Irimia M."/>
            <person name="Rigden D.J."/>
            <person name="Fitzpatrick D.A."/>
            <person name="Lorenzo-Morales J."/>
            <person name="Bateman A."/>
            <person name="Chiu C.H."/>
            <person name="Tang P."/>
            <person name="Hegemann P."/>
            <person name="Fromm H."/>
            <person name="Raoult D."/>
            <person name="Greub G."/>
            <person name="Miranda-Saavedra D."/>
            <person name="Chen N."/>
            <person name="Nash P."/>
            <person name="Ginger M.L."/>
            <person name="Horn M."/>
            <person name="Schaap P."/>
            <person name="Caler L."/>
            <person name="Loftus B."/>
        </authorList>
    </citation>
    <scope>NUCLEOTIDE SEQUENCE [LARGE SCALE GENOMIC DNA]</scope>
    <source>
        <strain evidence="3 4">Neff</strain>
    </source>
</reference>
<keyword evidence="4" id="KW-1185">Reference proteome</keyword>
<feature type="compositionally biased region" description="Basic and acidic residues" evidence="1">
    <location>
        <begin position="411"/>
        <end position="441"/>
    </location>
</feature>
<sequence length="511" mass="55175">MYSAFVVFVAVVAESIGLVVRHLVADRSGVVPVLGWYGAGEAPARPTMRAQSFGADRKAAGQTELTAWIQAKYVEQRFRPTPKTAAEWARFEAEDARLLFSSPSSSSSSSSAAAIRPSATVRGLPAATPARRLHTLPSRIKSCDDGASASLSAAFRPIGDELWPSTTSASAEAMPAEAETAATPRRRSSAKLTKRDIERGWDSIQSEWRVGETDREELVKLQQLERKRMIDEAKQRKKAKGRLERRSVTMLSFTSPFSSSSSSSSPFSSASSSSSSSSSSSPSSLSSSSSYSSAPSTSSEQNKKKSEGRMKRLSRDLTALFSSSTDALLGRKGSSAGENEQRKHVARRRSVSVSSSSSSSASASASALSSAPVIMVGGSMKIPPAKPSDDGEEETITLFRQRKTTRKSERRAKSEDDTGKTEKNEKEKTTVKGKSASEKGKQLRGQASPRGKDFIEKPSREAADEKKKKKVEVREKKEKSPKMKAKTAKPSGDGAPPITEDTHHRSTKRRL</sequence>
<accession>L8GNV4</accession>
<gene>
    <name evidence="3" type="ORF">ACA1_390960</name>
</gene>
<feature type="region of interest" description="Disordered" evidence="1">
    <location>
        <begin position="253"/>
        <end position="511"/>
    </location>
</feature>
<evidence type="ECO:0000313" key="4">
    <source>
        <dbReference type="Proteomes" id="UP000011083"/>
    </source>
</evidence>
<dbReference type="AlphaFoldDB" id="L8GNV4"/>
<dbReference type="VEuPathDB" id="AmoebaDB:ACA1_390960"/>
<feature type="region of interest" description="Disordered" evidence="1">
    <location>
        <begin position="166"/>
        <end position="194"/>
    </location>
</feature>
<evidence type="ECO:0000313" key="3">
    <source>
        <dbReference type="EMBL" id="ELR14749.1"/>
    </source>
</evidence>
<feature type="compositionally biased region" description="Basic and acidic residues" evidence="1">
    <location>
        <begin position="301"/>
        <end position="315"/>
    </location>
</feature>
<evidence type="ECO:0000256" key="2">
    <source>
        <dbReference type="SAM" id="SignalP"/>
    </source>
</evidence>
<organism evidence="3 4">
    <name type="scientific">Acanthamoeba castellanii (strain ATCC 30010 / Neff)</name>
    <dbReference type="NCBI Taxonomy" id="1257118"/>
    <lineage>
        <taxon>Eukaryota</taxon>
        <taxon>Amoebozoa</taxon>
        <taxon>Discosea</taxon>
        <taxon>Longamoebia</taxon>
        <taxon>Centramoebida</taxon>
        <taxon>Acanthamoebidae</taxon>
        <taxon>Acanthamoeba</taxon>
    </lineage>
</organism>
<feature type="compositionally biased region" description="Basic residues" evidence="1">
    <location>
        <begin position="400"/>
        <end position="410"/>
    </location>
</feature>
<dbReference type="Proteomes" id="UP000011083">
    <property type="component" value="Unassembled WGS sequence"/>
</dbReference>